<dbReference type="Pfam" id="PF03544">
    <property type="entry name" value="TonB_C"/>
    <property type="match status" value="1"/>
</dbReference>
<feature type="domain" description="TonB C-terminal" evidence="5">
    <location>
        <begin position="54"/>
        <end position="148"/>
    </location>
</feature>
<keyword evidence="7" id="KW-1185">Reference proteome</keyword>
<dbReference type="Proteomes" id="UP000290218">
    <property type="component" value="Unassembled WGS sequence"/>
</dbReference>
<dbReference type="EMBL" id="SDHX01000001">
    <property type="protein sequence ID" value="RXK55818.1"/>
    <property type="molecule type" value="Genomic_DNA"/>
</dbReference>
<dbReference type="PROSITE" id="PS52015">
    <property type="entry name" value="TONB_CTD"/>
    <property type="match status" value="1"/>
</dbReference>
<dbReference type="GO" id="GO:0055085">
    <property type="term" value="P:transmembrane transport"/>
    <property type="evidence" value="ECO:0007669"/>
    <property type="project" value="InterPro"/>
</dbReference>
<protein>
    <submittedName>
        <fullName evidence="6">Energy transducer TonB</fullName>
    </submittedName>
</protein>
<dbReference type="GO" id="GO:0016020">
    <property type="term" value="C:membrane"/>
    <property type="evidence" value="ECO:0007669"/>
    <property type="project" value="UniProtKB-SubCell"/>
</dbReference>
<dbReference type="InterPro" id="IPR037682">
    <property type="entry name" value="TonB_C"/>
</dbReference>
<sequence>MPVRHRTHPMKNLTIVLLAIFVMQSGCSSFKPPQPLSSASEEPVRVANRVSIWGEFPSYETTGHYFRLDNRRHRMKGLNGRAVVDVLVNADGTIRNAALFESSGSPEVDALALRLYRKSRYSLRLAPGHPAPHVVRQEFTVRDHEREPRLRLEATNYGALGPNVTPPAFPESK</sequence>
<organism evidence="6 7">
    <name type="scientific">Oleiharenicola lentus</name>
    <dbReference type="NCBI Taxonomy" id="2508720"/>
    <lineage>
        <taxon>Bacteria</taxon>
        <taxon>Pseudomonadati</taxon>
        <taxon>Verrucomicrobiota</taxon>
        <taxon>Opitutia</taxon>
        <taxon>Opitutales</taxon>
        <taxon>Opitutaceae</taxon>
        <taxon>Oleiharenicola</taxon>
    </lineage>
</organism>
<gene>
    <name evidence="6" type="ORF">ESB00_08010</name>
</gene>
<name>A0A4Q1CA06_9BACT</name>
<keyword evidence="3" id="KW-1133">Transmembrane helix</keyword>
<comment type="subcellular location">
    <subcellularLocation>
        <location evidence="1">Membrane</location>
        <topology evidence="1">Single-pass membrane protein</topology>
    </subcellularLocation>
</comment>
<proteinExistence type="predicted"/>
<dbReference type="Gene3D" id="3.30.1150.10">
    <property type="match status" value="1"/>
</dbReference>
<evidence type="ECO:0000313" key="7">
    <source>
        <dbReference type="Proteomes" id="UP000290218"/>
    </source>
</evidence>
<dbReference type="InterPro" id="IPR006260">
    <property type="entry name" value="TonB/TolA_C"/>
</dbReference>
<keyword evidence="4" id="KW-0472">Membrane</keyword>
<dbReference type="NCBIfam" id="TIGR01352">
    <property type="entry name" value="tonB_Cterm"/>
    <property type="match status" value="1"/>
</dbReference>
<dbReference type="AlphaFoldDB" id="A0A4Q1CA06"/>
<evidence type="ECO:0000313" key="6">
    <source>
        <dbReference type="EMBL" id="RXK55818.1"/>
    </source>
</evidence>
<reference evidence="6 7" key="1">
    <citation type="submission" date="2019-01" db="EMBL/GenBank/DDBJ databases">
        <title>Lacunisphaera sp. strain TWA-58.</title>
        <authorList>
            <person name="Chen W.-M."/>
        </authorList>
    </citation>
    <scope>NUCLEOTIDE SEQUENCE [LARGE SCALE GENOMIC DNA]</scope>
    <source>
        <strain evidence="6 7">TWA-58</strain>
    </source>
</reference>
<evidence type="ECO:0000256" key="1">
    <source>
        <dbReference type="ARBA" id="ARBA00004167"/>
    </source>
</evidence>
<keyword evidence="2" id="KW-0812">Transmembrane</keyword>
<accession>A0A4Q1CA06</accession>
<comment type="caution">
    <text evidence="6">The sequence shown here is derived from an EMBL/GenBank/DDBJ whole genome shotgun (WGS) entry which is preliminary data.</text>
</comment>
<evidence type="ECO:0000256" key="2">
    <source>
        <dbReference type="ARBA" id="ARBA00022692"/>
    </source>
</evidence>
<evidence type="ECO:0000256" key="3">
    <source>
        <dbReference type="ARBA" id="ARBA00022989"/>
    </source>
</evidence>
<evidence type="ECO:0000259" key="5">
    <source>
        <dbReference type="PROSITE" id="PS52015"/>
    </source>
</evidence>
<dbReference type="SUPFAM" id="SSF74653">
    <property type="entry name" value="TolA/TonB C-terminal domain"/>
    <property type="match status" value="1"/>
</dbReference>
<evidence type="ECO:0000256" key="4">
    <source>
        <dbReference type="ARBA" id="ARBA00023136"/>
    </source>
</evidence>